<keyword evidence="2" id="KW-0812">Transmembrane</keyword>
<sequence>KKMQHIIVLFCYVFTGVYYVHSKILYECNFDDATVDNHCFTTSVLVMSGLQILNENPPDSPISDVTSSLKATNNGEACKMPYRIGTYNWDMYFCYKSSCPTNTSTNSTCASGQYAALRLFGDRESFQLMTGSSGIDGINKQYMTYYYYMPIIGGRRITVRKQEVNGENENIDVITTSPFNGWIKREIQFNAKMRGYKLYFDVEKTSFEPSLIDIGLDEILISQEDEFTTEHPTTTTVTTTTEQPTTTTTATTTTTTTTEQPTTTTTTTTKHPTTTTMTTTTEQPTTTLKTLTPEAMTTTAIVSTTLTTSTSATTTTTTPISVQSTSFTQSTITTNINYTTTFDNTSTDNKKTLTIILAIVIPTVSIVLLGIIACFTKSTLKKCCTRIFPRSSANNQNGLSRSVFELNRVAPA</sequence>
<keyword evidence="2" id="KW-0472">Membrane</keyword>
<evidence type="ECO:0000256" key="2">
    <source>
        <dbReference type="SAM" id="Phobius"/>
    </source>
</evidence>
<keyword evidence="2" id="KW-1133">Transmembrane helix</keyword>
<feature type="non-terminal residue" evidence="3">
    <location>
        <position position="1"/>
    </location>
</feature>
<gene>
    <name evidence="3" type="ORF">OKA104_LOCUS37151</name>
</gene>
<comment type="caution">
    <text evidence="3">The sequence shown here is derived from an EMBL/GenBank/DDBJ whole genome shotgun (WGS) entry which is preliminary data.</text>
</comment>
<dbReference type="AlphaFoldDB" id="A0A819WYS3"/>
<evidence type="ECO:0000313" key="3">
    <source>
        <dbReference type="EMBL" id="CAF4129002.1"/>
    </source>
</evidence>
<evidence type="ECO:0000313" key="4">
    <source>
        <dbReference type="Proteomes" id="UP000663881"/>
    </source>
</evidence>
<organism evidence="3 4">
    <name type="scientific">Adineta steineri</name>
    <dbReference type="NCBI Taxonomy" id="433720"/>
    <lineage>
        <taxon>Eukaryota</taxon>
        <taxon>Metazoa</taxon>
        <taxon>Spiralia</taxon>
        <taxon>Gnathifera</taxon>
        <taxon>Rotifera</taxon>
        <taxon>Eurotatoria</taxon>
        <taxon>Bdelloidea</taxon>
        <taxon>Adinetida</taxon>
        <taxon>Adinetidae</taxon>
        <taxon>Adineta</taxon>
    </lineage>
</organism>
<protein>
    <submittedName>
        <fullName evidence="3">Uncharacterized protein</fullName>
    </submittedName>
</protein>
<dbReference type="Proteomes" id="UP000663881">
    <property type="component" value="Unassembled WGS sequence"/>
</dbReference>
<reference evidence="3" key="1">
    <citation type="submission" date="2021-02" db="EMBL/GenBank/DDBJ databases">
        <authorList>
            <person name="Nowell W R."/>
        </authorList>
    </citation>
    <scope>NUCLEOTIDE SEQUENCE</scope>
</reference>
<name>A0A819WYS3_9BILA</name>
<feature type="compositionally biased region" description="Low complexity" evidence="1">
    <location>
        <begin position="230"/>
        <end position="287"/>
    </location>
</feature>
<accession>A0A819WYS3</accession>
<evidence type="ECO:0000256" key="1">
    <source>
        <dbReference type="SAM" id="MobiDB-lite"/>
    </source>
</evidence>
<feature type="region of interest" description="Disordered" evidence="1">
    <location>
        <begin position="226"/>
        <end position="287"/>
    </location>
</feature>
<feature type="transmembrane region" description="Helical" evidence="2">
    <location>
        <begin position="353"/>
        <end position="376"/>
    </location>
</feature>
<proteinExistence type="predicted"/>
<dbReference type="EMBL" id="CAJOAY010006072">
    <property type="protein sequence ID" value="CAF4129002.1"/>
    <property type="molecule type" value="Genomic_DNA"/>
</dbReference>